<reference evidence="12" key="3">
    <citation type="submission" date="2023-08" db="EMBL/GenBank/DDBJ databases">
        <title>Isolation and Characterization of Rhodococcus erythropolis MGMM8.</title>
        <authorList>
            <person name="Diabankana R.G.C."/>
            <person name="Afordoanyi D.M."/>
            <person name="Validov S.Z."/>
        </authorList>
    </citation>
    <scope>NUCLEOTIDE SEQUENCE</scope>
    <source>
        <strain evidence="12">MGMM8</strain>
    </source>
</reference>
<dbReference type="InterPro" id="IPR010644">
    <property type="entry name" value="ChdC/CLD"/>
</dbReference>
<dbReference type="EC" id="1.3.98.5" evidence="8 9"/>
<dbReference type="GO" id="GO:0046872">
    <property type="term" value="F:metal ion binding"/>
    <property type="evidence" value="ECO:0007669"/>
    <property type="project" value="UniProtKB-KW"/>
</dbReference>
<accession>A0A0E4A6Q3</accession>
<evidence type="ECO:0000256" key="4">
    <source>
        <dbReference type="ARBA" id="ARBA00023004"/>
    </source>
</evidence>
<evidence type="ECO:0000313" key="10">
    <source>
        <dbReference type="EMBL" id="KAB2583398.1"/>
    </source>
</evidence>
<dbReference type="Gene3D" id="3.30.70.1030">
    <property type="entry name" value="Apc35880, domain 1"/>
    <property type="match status" value="2"/>
</dbReference>
<comment type="catalytic activity">
    <reaction evidence="9">
        <text>harderoheme III + H2O2 + H(+) = heme b + CO2 + 2 H2O</text>
        <dbReference type="Rhea" id="RHEA:57944"/>
        <dbReference type="ChEBI" id="CHEBI:15377"/>
        <dbReference type="ChEBI" id="CHEBI:15378"/>
        <dbReference type="ChEBI" id="CHEBI:16240"/>
        <dbReference type="ChEBI" id="CHEBI:16526"/>
        <dbReference type="ChEBI" id="CHEBI:60344"/>
        <dbReference type="ChEBI" id="CHEBI:142463"/>
    </reaction>
</comment>
<dbReference type="NCBIfam" id="NF042928">
    <property type="entry name" value="HemQ_actino"/>
    <property type="match status" value="1"/>
</dbReference>
<comment type="catalytic activity">
    <reaction evidence="7">
        <text>Fe-coproporphyrin III + 2 H2O2 + 2 H(+) = heme b + 2 CO2 + 4 H2O</text>
        <dbReference type="Rhea" id="RHEA:56516"/>
        <dbReference type="ChEBI" id="CHEBI:15377"/>
        <dbReference type="ChEBI" id="CHEBI:15378"/>
        <dbReference type="ChEBI" id="CHEBI:16240"/>
        <dbReference type="ChEBI" id="CHEBI:16526"/>
        <dbReference type="ChEBI" id="CHEBI:60344"/>
        <dbReference type="ChEBI" id="CHEBI:68438"/>
        <dbReference type="EC" id="1.3.98.5"/>
    </reaction>
    <physiologicalReaction direction="left-to-right" evidence="7">
        <dbReference type="Rhea" id="RHEA:56517"/>
    </physiologicalReaction>
</comment>
<dbReference type="Pfam" id="PF06778">
    <property type="entry name" value="Chlor_dismutase"/>
    <property type="match status" value="1"/>
</dbReference>
<dbReference type="KEGG" id="reb:XU06_13345"/>
<dbReference type="OMA" id="RYTMWSV"/>
<evidence type="ECO:0000256" key="2">
    <source>
        <dbReference type="ARBA" id="ARBA00022617"/>
    </source>
</evidence>
<reference evidence="11 14" key="2">
    <citation type="submission" date="2020-12" db="EMBL/GenBank/DDBJ databases">
        <title>Draft genome sequence of furan degrading bacterial strain FUR100.</title>
        <authorList>
            <person name="Woiski C."/>
        </authorList>
    </citation>
    <scope>NUCLEOTIDE SEQUENCE [LARGE SCALE GENOMIC DNA]</scope>
    <source>
        <strain evidence="11 14">FUR100</strain>
    </source>
</reference>
<comment type="cofactor">
    <cofactor evidence="9">
        <name>Fe-coproporphyrin III</name>
        <dbReference type="ChEBI" id="CHEBI:68438"/>
    </cofactor>
    <text evidence="9">Fe-coproporphyrin III acts as both substrate and redox cofactor.</text>
</comment>
<keyword evidence="9" id="KW-0560">Oxidoreductase</keyword>
<dbReference type="Proteomes" id="UP001230933">
    <property type="component" value="Chromosome"/>
</dbReference>
<dbReference type="RefSeq" id="WP_019748269.1">
    <property type="nucleotide sequence ID" value="NZ_AP018733.1"/>
</dbReference>
<evidence type="ECO:0000313" key="12">
    <source>
        <dbReference type="EMBL" id="WGV52274.1"/>
    </source>
</evidence>
<dbReference type="GO" id="GO:0006785">
    <property type="term" value="P:heme B biosynthetic process"/>
    <property type="evidence" value="ECO:0007669"/>
    <property type="project" value="UniProtKB-UniRule"/>
</dbReference>
<dbReference type="Proteomes" id="UP000325576">
    <property type="component" value="Unassembled WGS sequence"/>
</dbReference>
<dbReference type="AlphaFoldDB" id="A0A0E4A6Q3"/>
<name>A0A0E4A6Q3_RHOER</name>
<dbReference type="GO" id="GO:0016634">
    <property type="term" value="F:oxidoreductase activity, acting on the CH-CH group of donors, oxygen as acceptor"/>
    <property type="evidence" value="ECO:0007669"/>
    <property type="project" value="UniProtKB-UniRule"/>
</dbReference>
<gene>
    <name evidence="9" type="primary">chdC</name>
    <name evidence="10" type="ORF">BS297_20805</name>
    <name evidence="11" type="ORF">I3517_35350</name>
    <name evidence="12" type="ORF">QIE55_14070</name>
</gene>
<sequence length="231" mass="26307">MARLDFDKLNSEIRYLMFSVFQVEPGVLGDDREAAVKDARLFFEGLEDKGVVVRGIYDVAGLRADADFMIWTHAASIEELQAAYADFRRTTVLGQASAPIWSNSAVHRPAEFNKSHVPSFIAGEDPGDYICVYPFVRSYEWYLLPDEERRKMLADHGMAARSYKDVRANTVPAFALGDYEWILAFEAPELIRIVDLMRDLRATEARLHVREEVPFFTGPRVDIEKLVLSLP</sequence>
<evidence type="ECO:0000256" key="6">
    <source>
        <dbReference type="ARBA" id="ARBA00030236"/>
    </source>
</evidence>
<dbReference type="GeneID" id="57487178"/>
<keyword evidence="14" id="KW-1185">Reference proteome</keyword>
<evidence type="ECO:0000256" key="3">
    <source>
        <dbReference type="ARBA" id="ARBA00022723"/>
    </source>
</evidence>
<organism evidence="10 13">
    <name type="scientific">Rhodococcus erythropolis</name>
    <name type="common">Arthrobacter picolinophilus</name>
    <dbReference type="NCBI Taxonomy" id="1833"/>
    <lineage>
        <taxon>Bacteria</taxon>
        <taxon>Bacillati</taxon>
        <taxon>Actinomycetota</taxon>
        <taxon>Actinomycetes</taxon>
        <taxon>Mycobacteriales</taxon>
        <taxon>Nocardiaceae</taxon>
        <taxon>Rhodococcus</taxon>
        <taxon>Rhodococcus erythropolis group</taxon>
    </lineage>
</organism>
<comment type="catalytic activity">
    <reaction evidence="9">
        <text>Fe-coproporphyrin III + H2O2 + H(+) = harderoheme III + CO2 + 2 H2O</text>
        <dbReference type="Rhea" id="RHEA:57940"/>
        <dbReference type="ChEBI" id="CHEBI:15377"/>
        <dbReference type="ChEBI" id="CHEBI:15378"/>
        <dbReference type="ChEBI" id="CHEBI:16240"/>
        <dbReference type="ChEBI" id="CHEBI:16526"/>
        <dbReference type="ChEBI" id="CHEBI:68438"/>
        <dbReference type="ChEBI" id="CHEBI:142463"/>
    </reaction>
</comment>
<dbReference type="OrthoDB" id="9773646at2"/>
<dbReference type="GO" id="GO:0020037">
    <property type="term" value="F:heme binding"/>
    <property type="evidence" value="ECO:0007669"/>
    <property type="project" value="InterPro"/>
</dbReference>
<keyword evidence="2 9" id="KW-0349">Heme</keyword>
<evidence type="ECO:0000256" key="7">
    <source>
        <dbReference type="ARBA" id="ARBA00049896"/>
    </source>
</evidence>
<dbReference type="PANTHER" id="PTHR36843:SF1">
    <property type="entry name" value="COPROHEME DECARBOXYLASE"/>
    <property type="match status" value="1"/>
</dbReference>
<proteinExistence type="inferred from homology"/>
<dbReference type="EMBL" id="JAECSB010000103">
    <property type="protein sequence ID" value="MBH5147887.1"/>
    <property type="molecule type" value="Genomic_DNA"/>
</dbReference>
<comment type="pathway">
    <text evidence="9">Porphyrin-containing compound metabolism; protoheme biosynthesis.</text>
</comment>
<dbReference type="HAMAP" id="MF_02244">
    <property type="entry name" value="Coproheme_decarbox_2"/>
    <property type="match status" value="1"/>
</dbReference>
<evidence type="ECO:0000313" key="13">
    <source>
        <dbReference type="Proteomes" id="UP000325576"/>
    </source>
</evidence>
<dbReference type="Proteomes" id="UP000627573">
    <property type="component" value="Unassembled WGS sequence"/>
</dbReference>
<keyword evidence="4 9" id="KW-0408">Iron</keyword>
<evidence type="ECO:0000313" key="14">
    <source>
        <dbReference type="Proteomes" id="UP000627573"/>
    </source>
</evidence>
<evidence type="ECO:0000256" key="8">
    <source>
        <dbReference type="ARBA" id="ARBA00050019"/>
    </source>
</evidence>
<dbReference type="EMBL" id="MRBO01000561">
    <property type="protein sequence ID" value="KAB2583398.1"/>
    <property type="molecule type" value="Genomic_DNA"/>
</dbReference>
<evidence type="ECO:0000256" key="1">
    <source>
        <dbReference type="ARBA" id="ARBA00014413"/>
    </source>
</evidence>
<dbReference type="SUPFAM" id="SSF54909">
    <property type="entry name" value="Dimeric alpha+beta barrel"/>
    <property type="match status" value="1"/>
</dbReference>
<feature type="binding site" description="axial binding residue" evidence="9">
    <location>
        <position position="156"/>
    </location>
    <ligand>
        <name>Fe-coproporphyrin III</name>
        <dbReference type="ChEBI" id="CHEBI:68438"/>
    </ligand>
    <ligandPart>
        <name>Fe</name>
        <dbReference type="ChEBI" id="CHEBI:18248"/>
    </ligandPart>
</feature>
<dbReference type="EMBL" id="CP124545">
    <property type="protein sequence ID" value="WGV52274.1"/>
    <property type="molecule type" value="Genomic_DNA"/>
</dbReference>
<evidence type="ECO:0000256" key="9">
    <source>
        <dbReference type="HAMAP-Rule" id="MF_02244"/>
    </source>
</evidence>
<comment type="function">
    <text evidence="9">Involved in coproporphyrin-dependent heme b biosynthesis. Catalyzes the decarboxylation of Fe-coproporphyrin III (coproheme) to heme b (protoheme IX), the last step of the pathway. The reaction occurs in a stepwise manner with a three-propionate intermediate.</text>
</comment>
<feature type="active site" evidence="9">
    <location>
        <position position="133"/>
    </location>
</feature>
<evidence type="ECO:0000313" key="11">
    <source>
        <dbReference type="EMBL" id="MBH5147887.1"/>
    </source>
</evidence>
<dbReference type="InterPro" id="IPR011008">
    <property type="entry name" value="Dimeric_a/b-barrel"/>
</dbReference>
<protein>
    <recommendedName>
        <fullName evidence="1 9">Coproheme decarboxylase</fullName>
        <ecNumber evidence="8 9">1.3.98.5</ecNumber>
    </recommendedName>
    <alternativeName>
        <fullName evidence="5 9">Coproheme III oxidative decarboxylase</fullName>
    </alternativeName>
    <alternativeName>
        <fullName evidence="6 9">Hydrogen peroxide-dependent heme synthase</fullName>
    </alternativeName>
</protein>
<dbReference type="PANTHER" id="PTHR36843">
    <property type="entry name" value="HEME-DEPENDENT PEROXIDASE YWFI-RELATED"/>
    <property type="match status" value="1"/>
</dbReference>
<comment type="similarity">
    <text evidence="9">Belongs to the ChdC family. Type 2 subfamily.</text>
</comment>
<keyword evidence="9" id="KW-0350">Heme biosynthesis</keyword>
<keyword evidence="3 9" id="KW-0479">Metal-binding</keyword>
<reference evidence="10 13" key="1">
    <citation type="journal article" date="2017" name="Poromechanics V (2013)">
        <title>Genomic Characterization of the Arsenic-Tolerant Actinobacterium, &lt;i&gt;Rhodococcus erythropolis&lt;/i&gt; S43.</title>
        <authorList>
            <person name="Retamal-Morales G."/>
            <person name="Mehnert M."/>
            <person name="Schwabe R."/>
            <person name="Tischler D."/>
            <person name="Schloemann M."/>
            <person name="Levican G.J."/>
        </authorList>
    </citation>
    <scope>NUCLEOTIDE SEQUENCE [LARGE SCALE GENOMIC DNA]</scope>
    <source>
        <strain evidence="10 13">S43</strain>
    </source>
</reference>
<evidence type="ECO:0000256" key="5">
    <source>
        <dbReference type="ARBA" id="ARBA00029882"/>
    </source>
</evidence>